<feature type="region of interest" description="Disordered" evidence="1">
    <location>
        <begin position="1"/>
        <end position="23"/>
    </location>
</feature>
<keyword evidence="4" id="KW-1185">Reference proteome</keyword>
<feature type="compositionally biased region" description="Basic residues" evidence="1">
    <location>
        <begin position="1"/>
        <end position="11"/>
    </location>
</feature>
<evidence type="ECO:0000313" key="4">
    <source>
        <dbReference type="Proteomes" id="UP001176940"/>
    </source>
</evidence>
<evidence type="ECO:0000259" key="2">
    <source>
        <dbReference type="PROSITE" id="PS50003"/>
    </source>
</evidence>
<evidence type="ECO:0000313" key="3">
    <source>
        <dbReference type="EMBL" id="CAJ0962238.1"/>
    </source>
</evidence>
<accession>A0ABN9M950</accession>
<dbReference type="Proteomes" id="UP001176940">
    <property type="component" value="Unassembled WGS sequence"/>
</dbReference>
<dbReference type="SMART" id="SM00233">
    <property type="entry name" value="PH"/>
    <property type="match status" value="1"/>
</dbReference>
<organism evidence="3 4">
    <name type="scientific">Ranitomeya imitator</name>
    <name type="common">mimic poison frog</name>
    <dbReference type="NCBI Taxonomy" id="111125"/>
    <lineage>
        <taxon>Eukaryota</taxon>
        <taxon>Metazoa</taxon>
        <taxon>Chordata</taxon>
        <taxon>Craniata</taxon>
        <taxon>Vertebrata</taxon>
        <taxon>Euteleostomi</taxon>
        <taxon>Amphibia</taxon>
        <taxon>Batrachia</taxon>
        <taxon>Anura</taxon>
        <taxon>Neobatrachia</taxon>
        <taxon>Hyloidea</taxon>
        <taxon>Dendrobatidae</taxon>
        <taxon>Dendrobatinae</taxon>
        <taxon>Ranitomeya</taxon>
    </lineage>
</organism>
<dbReference type="InterPro" id="IPR051566">
    <property type="entry name" value="CNKSR"/>
</dbReference>
<dbReference type="InterPro" id="IPR001849">
    <property type="entry name" value="PH_domain"/>
</dbReference>
<dbReference type="SUPFAM" id="SSF50729">
    <property type="entry name" value="PH domain-like"/>
    <property type="match status" value="1"/>
</dbReference>
<dbReference type="Gene3D" id="2.30.29.30">
    <property type="entry name" value="Pleckstrin-homology domain (PH domain)/Phosphotyrosine-binding domain (PTB)"/>
    <property type="match status" value="1"/>
</dbReference>
<sequence>MGMRKPLHHQRKDMQDLGEETAMSPHPYDLTSLIDRRKRRLYLLSVPFSTGVLRSSVSESNLSNTANVAVSNKDEIQGQEGTITKLSRRRVSCKDLGSPDCDGWLWQRKENVGFMSQKWKRCWCVLKKDRLYWYSSPQEEKALGLLNISVYSLEKPPEAKSKKKYEFQLSHPTYKQFVFAADKLTDMEMWLTSLLKTLQKYKAPQSSSHSREEAMSIIALAKLVAAKYFNPFRWIYIVGRYRSAE</sequence>
<gene>
    <name evidence="3" type="ORF">RIMI_LOCUS18135706</name>
</gene>
<proteinExistence type="predicted"/>
<comment type="caution">
    <text evidence="3">The sequence shown here is derived from an EMBL/GenBank/DDBJ whole genome shotgun (WGS) entry which is preliminary data.</text>
</comment>
<dbReference type="EMBL" id="CAUEEQ010054670">
    <property type="protein sequence ID" value="CAJ0962238.1"/>
    <property type="molecule type" value="Genomic_DNA"/>
</dbReference>
<dbReference type="PROSITE" id="PS50003">
    <property type="entry name" value="PH_DOMAIN"/>
    <property type="match status" value="1"/>
</dbReference>
<dbReference type="PANTHER" id="PTHR12844:SF10">
    <property type="entry name" value="CONNECTOR ENHANCER OF KINASE SUPPRESSOR OF RAS 1"/>
    <property type="match status" value="1"/>
</dbReference>
<reference evidence="3" key="1">
    <citation type="submission" date="2023-07" db="EMBL/GenBank/DDBJ databases">
        <authorList>
            <person name="Stuckert A."/>
        </authorList>
    </citation>
    <scope>NUCLEOTIDE SEQUENCE</scope>
</reference>
<evidence type="ECO:0000256" key="1">
    <source>
        <dbReference type="SAM" id="MobiDB-lite"/>
    </source>
</evidence>
<dbReference type="InterPro" id="IPR011993">
    <property type="entry name" value="PH-like_dom_sf"/>
</dbReference>
<name>A0ABN9M950_9NEOB</name>
<feature type="domain" description="PH" evidence="2">
    <location>
        <begin position="98"/>
        <end position="199"/>
    </location>
</feature>
<feature type="non-terminal residue" evidence="3">
    <location>
        <position position="245"/>
    </location>
</feature>
<dbReference type="Pfam" id="PF00169">
    <property type="entry name" value="PH"/>
    <property type="match status" value="1"/>
</dbReference>
<dbReference type="PANTHER" id="PTHR12844">
    <property type="entry name" value="CONNECTOR ENCHANCER OF KINASE SUPPRESSOR OF RAS"/>
    <property type="match status" value="1"/>
</dbReference>
<protein>
    <recommendedName>
        <fullName evidence="2">PH domain-containing protein</fullName>
    </recommendedName>
</protein>